<dbReference type="Pfam" id="PF21983">
    <property type="entry name" value="NikA-like"/>
    <property type="match status" value="1"/>
</dbReference>
<evidence type="ECO:0000313" key="1">
    <source>
        <dbReference type="EMBL" id="GAH34357.1"/>
    </source>
</evidence>
<gene>
    <name evidence="1" type="ORF">S03H2_20101</name>
</gene>
<name>X1EP59_9ZZZZ</name>
<dbReference type="InterPro" id="IPR053842">
    <property type="entry name" value="NikA-like"/>
</dbReference>
<comment type="caution">
    <text evidence="1">The sequence shown here is derived from an EMBL/GenBank/DDBJ whole genome shotgun (WGS) entry which is preliminary data.</text>
</comment>
<accession>X1EP59</accession>
<reference evidence="1" key="1">
    <citation type="journal article" date="2014" name="Front. Microbiol.">
        <title>High frequency of phylogenetically diverse reductive dehalogenase-homologous genes in deep subseafloor sedimentary metagenomes.</title>
        <authorList>
            <person name="Kawai M."/>
            <person name="Futagami T."/>
            <person name="Toyoda A."/>
            <person name="Takaki Y."/>
            <person name="Nishi S."/>
            <person name="Hori S."/>
            <person name="Arai W."/>
            <person name="Tsubouchi T."/>
            <person name="Morono Y."/>
            <person name="Uchiyama I."/>
            <person name="Ito T."/>
            <person name="Fujiyama A."/>
            <person name="Inagaki F."/>
            <person name="Takami H."/>
        </authorList>
    </citation>
    <scope>NUCLEOTIDE SEQUENCE</scope>
    <source>
        <strain evidence="1">Expedition CK06-06</strain>
    </source>
</reference>
<sequence length="49" mass="5673">MGRPSLKVKDRRTALVTLRLKPSERKELEKDAKAKGLSLSTYLLECWQK</sequence>
<proteinExistence type="predicted"/>
<feature type="non-terminal residue" evidence="1">
    <location>
        <position position="49"/>
    </location>
</feature>
<dbReference type="EMBL" id="BARU01010559">
    <property type="protein sequence ID" value="GAH34357.1"/>
    <property type="molecule type" value="Genomic_DNA"/>
</dbReference>
<organism evidence="1">
    <name type="scientific">marine sediment metagenome</name>
    <dbReference type="NCBI Taxonomy" id="412755"/>
    <lineage>
        <taxon>unclassified sequences</taxon>
        <taxon>metagenomes</taxon>
        <taxon>ecological metagenomes</taxon>
    </lineage>
</organism>
<protein>
    <recommendedName>
        <fullName evidence="2">Ribbon-helix-helix protein CopG domain-containing protein</fullName>
    </recommendedName>
</protein>
<evidence type="ECO:0008006" key="2">
    <source>
        <dbReference type="Google" id="ProtNLM"/>
    </source>
</evidence>
<dbReference type="AlphaFoldDB" id="X1EP59"/>